<gene>
    <name evidence="2" type="ORF">XA26_16090</name>
</gene>
<dbReference type="KEGG" id="mft:XA26_16090"/>
<dbReference type="PATRIC" id="fig|1766.6.peg.1592"/>
<feature type="region of interest" description="Disordered" evidence="1">
    <location>
        <begin position="1"/>
        <end position="41"/>
    </location>
</feature>
<dbReference type="AlphaFoldDB" id="A0A0N9XAB5"/>
<proteinExistence type="predicted"/>
<evidence type="ECO:0000313" key="2">
    <source>
        <dbReference type="EMBL" id="ALI25456.1"/>
    </source>
</evidence>
<evidence type="ECO:0000313" key="3">
    <source>
        <dbReference type="Proteomes" id="UP000057134"/>
    </source>
</evidence>
<sequence length="41" mass="4439">MLSEPGESARRGDRNRGYGSTRARKTGDDSHARHSATLLPA</sequence>
<protein>
    <submittedName>
        <fullName evidence="2">Uncharacterized protein</fullName>
    </submittedName>
</protein>
<evidence type="ECO:0000256" key="1">
    <source>
        <dbReference type="SAM" id="MobiDB-lite"/>
    </source>
</evidence>
<keyword evidence="3" id="KW-1185">Reference proteome</keyword>
<dbReference type="Proteomes" id="UP000057134">
    <property type="component" value="Chromosome"/>
</dbReference>
<accession>A0A0N9XAB5</accession>
<organism evidence="2 3">
    <name type="scientific">Mycolicibacterium fortuitum</name>
    <name type="common">Mycobacterium fortuitum</name>
    <dbReference type="NCBI Taxonomy" id="1766"/>
    <lineage>
        <taxon>Bacteria</taxon>
        <taxon>Bacillati</taxon>
        <taxon>Actinomycetota</taxon>
        <taxon>Actinomycetes</taxon>
        <taxon>Mycobacteriales</taxon>
        <taxon>Mycobacteriaceae</taxon>
        <taxon>Mycolicibacterium</taxon>
    </lineage>
</organism>
<name>A0A0N9XAB5_MYCFO</name>
<feature type="compositionally biased region" description="Basic and acidic residues" evidence="1">
    <location>
        <begin position="7"/>
        <end position="16"/>
    </location>
</feature>
<dbReference type="EMBL" id="CP011269">
    <property type="protein sequence ID" value="ALI25456.1"/>
    <property type="molecule type" value="Genomic_DNA"/>
</dbReference>
<dbReference type="STRING" id="1766.XA26_16090"/>
<reference evidence="2 3" key="1">
    <citation type="journal article" date="2015" name="MBio">
        <title>Enzymatic Degradation of Phenazines Can Generate Energy and Protect Sensitive Organisms from Toxicity.</title>
        <authorList>
            <person name="Costa K.C."/>
            <person name="Bergkessel M."/>
            <person name="Saunders S."/>
            <person name="Korlach J."/>
            <person name="Newman D.K."/>
        </authorList>
    </citation>
    <scope>NUCLEOTIDE SEQUENCE [LARGE SCALE GENOMIC DNA]</scope>
    <source>
        <strain evidence="2 3">CT6</strain>
    </source>
</reference>